<evidence type="ECO:0000313" key="5">
    <source>
        <dbReference type="Proteomes" id="UP000265930"/>
    </source>
</evidence>
<proteinExistence type="predicted"/>
<feature type="repeat" description="Cell wall-binding" evidence="2">
    <location>
        <begin position="310"/>
        <end position="329"/>
    </location>
</feature>
<comment type="caution">
    <text evidence="4">The sequence shown here is derived from an EMBL/GenBank/DDBJ whole genome shotgun (WGS) entry which is preliminary data.</text>
</comment>
<accession>A0A399IUA5</accession>
<feature type="repeat" description="Cell wall-binding" evidence="2">
    <location>
        <begin position="390"/>
        <end position="409"/>
    </location>
</feature>
<dbReference type="Gene3D" id="2.20.120.10">
    <property type="entry name" value="Multimodular pneumococcal cell wall endolysin, domain 3"/>
    <property type="match status" value="2"/>
</dbReference>
<sequence length="474" mass="55496">MSKTLRSVAIAIIISIFTIIGPEYFNFIVVSHVYADELPHLKNIYFSEGKDIEFLEDVYSYIVDVDKDTDEAFIKAKPDDSLDTVRIDGKVVTKDDNYKENIALKKGKNTIKIEVEDEKTGISSEYKVYVYRGGQEAVYLQDININSTTIGFVEETNFYNIELDDGTNSVELETRPIEGKYSIAVNGKLLDKTNSITLKFKGIGKYTLNIGVKDEDTQRLGAYTLNIYLGIPVTPNIADSINAALKPNQWIIVNGRWKYNDVLGNYLKNTWFYDDKLKAYFHFNNRGNMQTDWMEDGGNWYYLGTNGMMQTGWVYYEGEWYYLDSQGVMRTGWIEDNNNWYYLRRDGSMATGWIVNKDNWYYIDSHGVMQTGWLYYGRKWYLIDSSGVMNTRWIKVDNEWYYFNDDGSMKSGEWLYDNGNWYYINYAGTMRRGWLYKDDKYYYLNEDGSMRTSSRTIDGYTYYFNEDGSVNFNY</sequence>
<reference evidence="4 5" key="1">
    <citation type="submission" date="2018-08" db="EMBL/GenBank/DDBJ databases">
        <title>Genome of Clostridium chromiireducens C1, DSM12136.</title>
        <authorList>
            <person name="Xing M."/>
            <person name="Wei Y."/>
            <person name="Ang E.L."/>
            <person name="Zhao H."/>
            <person name="Zhang Y."/>
        </authorList>
    </citation>
    <scope>NUCLEOTIDE SEQUENCE [LARGE SCALE GENOMIC DNA]</scope>
    <source>
        <strain evidence="4 5">C1</strain>
    </source>
</reference>
<evidence type="ECO:0000259" key="3">
    <source>
        <dbReference type="Pfam" id="PF12733"/>
    </source>
</evidence>
<dbReference type="Pfam" id="PF19127">
    <property type="entry name" value="Choline_bind_3"/>
    <property type="match status" value="2"/>
</dbReference>
<dbReference type="Proteomes" id="UP000265930">
    <property type="component" value="Unassembled WGS sequence"/>
</dbReference>
<evidence type="ECO:0000256" key="2">
    <source>
        <dbReference type="PROSITE-ProRule" id="PRU00591"/>
    </source>
</evidence>
<dbReference type="EMBL" id="QXDJ01000001">
    <property type="protein sequence ID" value="RII36643.1"/>
    <property type="molecule type" value="Genomic_DNA"/>
</dbReference>
<feature type="repeat" description="Cell wall-binding" evidence="2">
    <location>
        <begin position="370"/>
        <end position="389"/>
    </location>
</feature>
<dbReference type="InterPro" id="IPR018337">
    <property type="entry name" value="Cell_wall/Cho-bd_repeat"/>
</dbReference>
<dbReference type="Pfam" id="PF12733">
    <property type="entry name" value="Cadherin-like"/>
    <property type="match status" value="2"/>
</dbReference>
<dbReference type="AlphaFoldDB" id="A0A399IUA5"/>
<feature type="domain" description="Cadherin-like beta-sandwich-like" evidence="3">
    <location>
        <begin position="53"/>
        <end position="132"/>
    </location>
</feature>
<evidence type="ECO:0000313" key="4">
    <source>
        <dbReference type="EMBL" id="RII36643.1"/>
    </source>
</evidence>
<organism evidence="4 5">
    <name type="scientific">Clostridium chromiireducens</name>
    <dbReference type="NCBI Taxonomy" id="225345"/>
    <lineage>
        <taxon>Bacteria</taxon>
        <taxon>Bacillati</taxon>
        <taxon>Bacillota</taxon>
        <taxon>Clostridia</taxon>
        <taxon>Eubacteriales</taxon>
        <taxon>Clostridiaceae</taxon>
        <taxon>Clostridium</taxon>
    </lineage>
</organism>
<gene>
    <name evidence="4" type="ORF">D2A34_04460</name>
</gene>
<dbReference type="SUPFAM" id="SSF69360">
    <property type="entry name" value="Cell wall binding repeat"/>
    <property type="match status" value="2"/>
</dbReference>
<feature type="repeat" description="Cell wall-binding" evidence="2">
    <location>
        <begin position="411"/>
        <end position="430"/>
    </location>
</feature>
<feature type="repeat" description="Cell wall-binding" evidence="2">
    <location>
        <begin position="350"/>
        <end position="369"/>
    </location>
</feature>
<dbReference type="InterPro" id="IPR025883">
    <property type="entry name" value="Cadherin-like_domain"/>
</dbReference>
<dbReference type="Gene3D" id="2.10.270.10">
    <property type="entry name" value="Cholin Binding"/>
    <property type="match status" value="3"/>
</dbReference>
<keyword evidence="1" id="KW-0677">Repeat</keyword>
<feature type="repeat" description="Cell wall-binding" evidence="2">
    <location>
        <begin position="290"/>
        <end position="309"/>
    </location>
</feature>
<name>A0A399IUA5_9CLOT</name>
<dbReference type="RefSeq" id="WP_119365855.1">
    <property type="nucleotide sequence ID" value="NZ_JBLZIA010000005.1"/>
</dbReference>
<dbReference type="Pfam" id="PF01473">
    <property type="entry name" value="Choline_bind_1"/>
    <property type="match status" value="5"/>
</dbReference>
<feature type="repeat" description="Cell wall-binding" evidence="2">
    <location>
        <begin position="330"/>
        <end position="349"/>
    </location>
</feature>
<evidence type="ECO:0000256" key="1">
    <source>
        <dbReference type="ARBA" id="ARBA00022737"/>
    </source>
</evidence>
<protein>
    <submittedName>
        <fullName evidence="4">Cell wall-binding protein</fullName>
    </submittedName>
</protein>
<dbReference type="PROSITE" id="PS51170">
    <property type="entry name" value="CW"/>
    <property type="match status" value="8"/>
</dbReference>
<feature type="domain" description="Cadherin-like beta-sandwich-like" evidence="3">
    <location>
        <begin position="142"/>
        <end position="228"/>
    </location>
</feature>
<feature type="repeat" description="Cell wall-binding" evidence="2">
    <location>
        <begin position="431"/>
        <end position="450"/>
    </location>
</feature>